<dbReference type="Pfam" id="PF13377">
    <property type="entry name" value="Peripla_BP_3"/>
    <property type="match status" value="1"/>
</dbReference>
<feature type="domain" description="HTH lacI-type" evidence="4">
    <location>
        <begin position="18"/>
        <end position="72"/>
    </location>
</feature>
<dbReference type="InterPro" id="IPR000843">
    <property type="entry name" value="HTH_LacI"/>
</dbReference>
<evidence type="ECO:0000313" key="6">
    <source>
        <dbReference type="Proteomes" id="UP000187148"/>
    </source>
</evidence>
<keyword evidence="2" id="KW-0238">DNA-binding</keyword>
<evidence type="ECO:0000256" key="1">
    <source>
        <dbReference type="ARBA" id="ARBA00023015"/>
    </source>
</evidence>
<name>A0A807LDE1_9ENTR</name>
<dbReference type="GO" id="GO:0000976">
    <property type="term" value="F:transcription cis-regulatory region binding"/>
    <property type="evidence" value="ECO:0007669"/>
    <property type="project" value="TreeGrafter"/>
</dbReference>
<keyword evidence="6" id="KW-1185">Reference proteome</keyword>
<dbReference type="Gene3D" id="3.40.50.2300">
    <property type="match status" value="2"/>
</dbReference>
<dbReference type="KEGG" id="kco:BWI95_03830"/>
<dbReference type="CDD" id="cd06267">
    <property type="entry name" value="PBP1_LacI_sugar_binding-like"/>
    <property type="match status" value="1"/>
</dbReference>
<dbReference type="GO" id="GO:0003700">
    <property type="term" value="F:DNA-binding transcription factor activity"/>
    <property type="evidence" value="ECO:0007669"/>
    <property type="project" value="TreeGrafter"/>
</dbReference>
<reference evidence="5 6" key="1">
    <citation type="submission" date="2017-01" db="EMBL/GenBank/DDBJ databases">
        <authorList>
            <person name="Cao J.-M."/>
        </authorList>
    </citation>
    <scope>NUCLEOTIDE SEQUENCE [LARGE SCALE GENOMIC DNA]</scope>
    <source>
        <strain evidence="5 6">888-76</strain>
    </source>
</reference>
<evidence type="ECO:0000256" key="2">
    <source>
        <dbReference type="ARBA" id="ARBA00023125"/>
    </source>
</evidence>
<protein>
    <submittedName>
        <fullName evidence="5">LacI family transcriptional regulator</fullName>
    </submittedName>
</protein>
<dbReference type="PANTHER" id="PTHR30146">
    <property type="entry name" value="LACI-RELATED TRANSCRIPTIONAL REPRESSOR"/>
    <property type="match status" value="1"/>
</dbReference>
<dbReference type="Proteomes" id="UP000187148">
    <property type="component" value="Chromosome"/>
</dbReference>
<dbReference type="SMART" id="SM00354">
    <property type="entry name" value="HTH_LACI"/>
    <property type="match status" value="1"/>
</dbReference>
<keyword evidence="1" id="KW-0805">Transcription regulation</keyword>
<dbReference type="PROSITE" id="PS50932">
    <property type="entry name" value="HTH_LACI_2"/>
    <property type="match status" value="1"/>
</dbReference>
<dbReference type="Gene3D" id="1.10.260.40">
    <property type="entry name" value="lambda repressor-like DNA-binding domains"/>
    <property type="match status" value="1"/>
</dbReference>
<sequence>MVSHKPDDEQSDAAYRRVRLEDIATRCGTSLSTVSRALSGEKGVSETLRARIQEVARAMRYTPAQEIGGTRIVLAVSQAAMLDYNRYQFSWYVLQGLKERAKVLGVELTTHALSGQDDPALQALLSEPDIGGVLALTVDDPGFLTAVAGLRKPAVLVNSEDPLMRLSSVLPCNRSATRMACDYLIAHGHQHILFLTHPGRRTITQREEGWREAMRDAHLSCDEGDILTVTDWLPELAEQAVMAWFAKGKHPHTAILCANDSLALGAMQGLTKLGIGVPEAVSVVGMNDLPQAEFASPALTTVHLPVQEMGTLALELLQDMIAGSVETPRRIELACTMVERQSVAKRGAEASPF</sequence>
<evidence type="ECO:0000256" key="3">
    <source>
        <dbReference type="ARBA" id="ARBA00023163"/>
    </source>
</evidence>
<dbReference type="InterPro" id="IPR046335">
    <property type="entry name" value="LacI/GalR-like_sensor"/>
</dbReference>
<evidence type="ECO:0000259" key="4">
    <source>
        <dbReference type="PROSITE" id="PS50932"/>
    </source>
</evidence>
<dbReference type="EMBL" id="CP019445">
    <property type="protein sequence ID" value="APZ04251.1"/>
    <property type="molecule type" value="Genomic_DNA"/>
</dbReference>
<evidence type="ECO:0000313" key="5">
    <source>
        <dbReference type="EMBL" id="APZ04251.1"/>
    </source>
</evidence>
<dbReference type="AlphaFoldDB" id="A0A807LDE1"/>
<proteinExistence type="predicted"/>
<dbReference type="Pfam" id="PF00356">
    <property type="entry name" value="LacI"/>
    <property type="match status" value="1"/>
</dbReference>
<dbReference type="RefSeq" id="WP_054803085.1">
    <property type="nucleotide sequence ID" value="NZ_CP019445.1"/>
</dbReference>
<accession>A0A807LDE1</accession>
<gene>
    <name evidence="5" type="ORF">BWI95_03830</name>
</gene>
<dbReference type="InterPro" id="IPR028082">
    <property type="entry name" value="Peripla_BP_I"/>
</dbReference>
<dbReference type="SUPFAM" id="SSF47413">
    <property type="entry name" value="lambda repressor-like DNA-binding domains"/>
    <property type="match status" value="1"/>
</dbReference>
<dbReference type="PANTHER" id="PTHR30146:SF109">
    <property type="entry name" value="HTH-TYPE TRANSCRIPTIONAL REGULATOR GALS"/>
    <property type="match status" value="1"/>
</dbReference>
<keyword evidence="3" id="KW-0804">Transcription</keyword>
<dbReference type="CDD" id="cd01392">
    <property type="entry name" value="HTH_LacI"/>
    <property type="match status" value="1"/>
</dbReference>
<dbReference type="SUPFAM" id="SSF53822">
    <property type="entry name" value="Periplasmic binding protein-like I"/>
    <property type="match status" value="1"/>
</dbReference>
<organism evidence="5 6">
    <name type="scientific">Kosakonia cowanii JCM 10956 = DSM 18146</name>
    <dbReference type="NCBI Taxonomy" id="1300165"/>
    <lineage>
        <taxon>Bacteria</taxon>
        <taxon>Pseudomonadati</taxon>
        <taxon>Pseudomonadota</taxon>
        <taxon>Gammaproteobacteria</taxon>
        <taxon>Enterobacterales</taxon>
        <taxon>Enterobacteriaceae</taxon>
        <taxon>Kosakonia</taxon>
    </lineage>
</organism>
<dbReference type="InterPro" id="IPR010982">
    <property type="entry name" value="Lambda_DNA-bd_dom_sf"/>
</dbReference>